<reference evidence="3" key="1">
    <citation type="journal article" date="2021" name="Science">
        <title>Hunting the eagle killer: A cyanobacterial neurotoxin causes vacuolar myelinopathy.</title>
        <authorList>
            <person name="Breinlinger S."/>
            <person name="Phillips T.J."/>
            <person name="Haram B.N."/>
            <person name="Mares J."/>
            <person name="Martinez Yerena J.A."/>
            <person name="Hrouzek P."/>
            <person name="Sobotka R."/>
            <person name="Henderson W.M."/>
            <person name="Schmieder P."/>
            <person name="Williams S.M."/>
            <person name="Lauderdale J.D."/>
            <person name="Wilde H.D."/>
            <person name="Gerrin W."/>
            <person name="Kust A."/>
            <person name="Washington J.W."/>
            <person name="Wagner C."/>
            <person name="Geier B."/>
            <person name="Liebeke M."/>
            <person name="Enke H."/>
            <person name="Niedermeyer T.H.J."/>
            <person name="Wilde S.B."/>
        </authorList>
    </citation>
    <scope>NUCLEOTIDE SEQUENCE [LARGE SCALE GENOMIC DNA]</scope>
    <source>
        <strain evidence="3">Thurmond2011</strain>
    </source>
</reference>
<dbReference type="RefSeq" id="WP_208354646.1">
    <property type="nucleotide sequence ID" value="NZ_JAALHA020000016.1"/>
</dbReference>
<name>A0AAP5MCL7_9CYAN</name>
<dbReference type="EMBL" id="JAALHA020000016">
    <property type="protein sequence ID" value="MDR9898219.1"/>
    <property type="molecule type" value="Genomic_DNA"/>
</dbReference>
<protein>
    <submittedName>
        <fullName evidence="2">Uncharacterized protein</fullName>
    </submittedName>
</protein>
<keyword evidence="3" id="KW-1185">Reference proteome</keyword>
<feature type="signal peptide" evidence="1">
    <location>
        <begin position="1"/>
        <end position="24"/>
    </location>
</feature>
<evidence type="ECO:0000313" key="3">
    <source>
        <dbReference type="Proteomes" id="UP000667802"/>
    </source>
</evidence>
<dbReference type="Proteomes" id="UP000667802">
    <property type="component" value="Unassembled WGS sequence"/>
</dbReference>
<keyword evidence="1" id="KW-0732">Signal</keyword>
<comment type="caution">
    <text evidence="2">The sequence shown here is derived from an EMBL/GenBank/DDBJ whole genome shotgun (WGS) entry which is preliminary data.</text>
</comment>
<gene>
    <name evidence="2" type="ORF">G7B40_027200</name>
</gene>
<sequence length="124" mass="13549">MLKKSITFGLLAAGLMMVPTAAFAGEKSQSQTNIQVSEQNATVNDGSISVQGVSSTSIQQQVQKILSSCLPYYYSYITPYNFLSQNSYQSTSQSSSVIESSVNTQDNDTVNYQHQVTQVSSYSY</sequence>
<proteinExistence type="predicted"/>
<evidence type="ECO:0000313" key="2">
    <source>
        <dbReference type="EMBL" id="MDR9898219.1"/>
    </source>
</evidence>
<feature type="chain" id="PRO_5042942438" evidence="1">
    <location>
        <begin position="25"/>
        <end position="124"/>
    </location>
</feature>
<evidence type="ECO:0000256" key="1">
    <source>
        <dbReference type="SAM" id="SignalP"/>
    </source>
</evidence>
<accession>A0AAP5MCL7</accession>
<dbReference type="AlphaFoldDB" id="A0AAP5MCL7"/>
<organism evidence="2 3">
    <name type="scientific">Aetokthonos hydrillicola Thurmond2011</name>
    <dbReference type="NCBI Taxonomy" id="2712845"/>
    <lineage>
        <taxon>Bacteria</taxon>
        <taxon>Bacillati</taxon>
        <taxon>Cyanobacteriota</taxon>
        <taxon>Cyanophyceae</taxon>
        <taxon>Nostocales</taxon>
        <taxon>Hapalosiphonaceae</taxon>
        <taxon>Aetokthonos</taxon>
    </lineage>
</organism>